<evidence type="ECO:0000313" key="3">
    <source>
        <dbReference type="Proteomes" id="UP001559623"/>
    </source>
</evidence>
<evidence type="ECO:0000313" key="2">
    <source>
        <dbReference type="EMBL" id="MEX5286105.1"/>
    </source>
</evidence>
<gene>
    <name evidence="2" type="ORF">QCO44_10835</name>
</gene>
<keyword evidence="1" id="KW-0812">Transmembrane</keyword>
<protein>
    <submittedName>
        <fullName evidence="2">DUF4446 family protein</fullName>
    </submittedName>
</protein>
<keyword evidence="1" id="KW-1133">Transmembrane helix</keyword>
<dbReference type="Proteomes" id="UP001559623">
    <property type="component" value="Unassembled WGS sequence"/>
</dbReference>
<dbReference type="EMBL" id="JARVLH010000008">
    <property type="protein sequence ID" value="MEX5286105.1"/>
    <property type="molecule type" value="Genomic_DNA"/>
</dbReference>
<name>A0ABV3X8G2_9FIRM</name>
<evidence type="ECO:0000256" key="1">
    <source>
        <dbReference type="SAM" id="Phobius"/>
    </source>
</evidence>
<organism evidence="2 3">
    <name type="scientific">Selenomonas sputigena</name>
    <dbReference type="NCBI Taxonomy" id="69823"/>
    <lineage>
        <taxon>Bacteria</taxon>
        <taxon>Bacillati</taxon>
        <taxon>Bacillota</taxon>
        <taxon>Negativicutes</taxon>
        <taxon>Selenomonadales</taxon>
        <taxon>Selenomonadaceae</taxon>
        <taxon>Selenomonas</taxon>
    </lineage>
</organism>
<sequence>MDSKLLADFLEKNETFLIVFLMLLVIILLVTVIYLMYSVSKMKSRYRQMMTGVEGANLERMLIGHINEMKGVAEESKQIKQENKRLDKILQTATTRIGIVRFSAFADMGSDLSYAVAMLDAHNNGVLFSSIFAREDSRSYVKPIEAGRSTYKLTREEAEALDKAMSVRVD</sequence>
<dbReference type="Pfam" id="PF14584">
    <property type="entry name" value="DUF4446"/>
    <property type="match status" value="1"/>
</dbReference>
<dbReference type="InterPro" id="IPR027981">
    <property type="entry name" value="DUF4446"/>
</dbReference>
<dbReference type="RefSeq" id="WP_368847827.1">
    <property type="nucleotide sequence ID" value="NZ_CP194411.1"/>
</dbReference>
<feature type="transmembrane region" description="Helical" evidence="1">
    <location>
        <begin position="15"/>
        <end position="37"/>
    </location>
</feature>
<proteinExistence type="predicted"/>
<keyword evidence="3" id="KW-1185">Reference proteome</keyword>
<keyword evidence="1" id="KW-0472">Membrane</keyword>
<comment type="caution">
    <text evidence="2">The sequence shown here is derived from an EMBL/GenBank/DDBJ whole genome shotgun (WGS) entry which is preliminary data.</text>
</comment>
<accession>A0ABV3X8G2</accession>
<reference evidence="2 3" key="1">
    <citation type="submission" date="2023-04" db="EMBL/GenBank/DDBJ databases">
        <title>Genome Sequence of Selenomonas sputigena ATCC 33150.</title>
        <authorList>
            <person name="Miller D.P."/>
            <person name="Anvari S."/>
            <person name="Polson S.W."/>
            <person name="Macdonald M."/>
            <person name="Mcdowell J.V."/>
        </authorList>
    </citation>
    <scope>NUCLEOTIDE SEQUENCE [LARGE SCALE GENOMIC DNA]</scope>
    <source>
        <strain evidence="2 3">ATCC 33150</strain>
    </source>
</reference>